<evidence type="ECO:0000313" key="2">
    <source>
        <dbReference type="Proteomes" id="UP000256964"/>
    </source>
</evidence>
<evidence type="ECO:0000313" key="1">
    <source>
        <dbReference type="EMBL" id="RDX49164.1"/>
    </source>
</evidence>
<dbReference type="EMBL" id="KZ857407">
    <property type="protein sequence ID" value="RDX49164.1"/>
    <property type="molecule type" value="Genomic_DNA"/>
</dbReference>
<protein>
    <recommendedName>
        <fullName evidence="3">hAT-like transposase RNase-H fold domain-containing protein</fullName>
    </recommendedName>
</protein>
<feature type="non-terminal residue" evidence="1">
    <location>
        <position position="70"/>
    </location>
</feature>
<dbReference type="Proteomes" id="UP000256964">
    <property type="component" value="Unassembled WGS sequence"/>
</dbReference>
<organism evidence="1 2">
    <name type="scientific">Lentinus brumalis</name>
    <dbReference type="NCBI Taxonomy" id="2498619"/>
    <lineage>
        <taxon>Eukaryota</taxon>
        <taxon>Fungi</taxon>
        <taxon>Dikarya</taxon>
        <taxon>Basidiomycota</taxon>
        <taxon>Agaricomycotina</taxon>
        <taxon>Agaricomycetes</taxon>
        <taxon>Polyporales</taxon>
        <taxon>Polyporaceae</taxon>
        <taxon>Lentinus</taxon>
    </lineage>
</organism>
<feature type="non-terminal residue" evidence="1">
    <location>
        <position position="1"/>
    </location>
</feature>
<dbReference type="OrthoDB" id="3359487at2759"/>
<gene>
    <name evidence="1" type="ORF">OH76DRAFT_1307680</name>
</gene>
<name>A0A371D9F2_9APHY</name>
<dbReference type="AlphaFoldDB" id="A0A371D9F2"/>
<keyword evidence="2" id="KW-1185">Reference proteome</keyword>
<accession>A0A371D9F2</accession>
<evidence type="ECO:0008006" key="3">
    <source>
        <dbReference type="Google" id="ProtNLM"/>
    </source>
</evidence>
<proteinExistence type="predicted"/>
<reference evidence="1 2" key="1">
    <citation type="journal article" date="2018" name="Biotechnol. Biofuels">
        <title>Integrative visual omics of the white-rot fungus Polyporus brumalis exposes the biotechnological potential of its oxidative enzymes for delignifying raw plant biomass.</title>
        <authorList>
            <person name="Miyauchi S."/>
            <person name="Rancon A."/>
            <person name="Drula E."/>
            <person name="Hage H."/>
            <person name="Chaduli D."/>
            <person name="Favel A."/>
            <person name="Grisel S."/>
            <person name="Henrissat B."/>
            <person name="Herpoel-Gimbert I."/>
            <person name="Ruiz-Duenas F.J."/>
            <person name="Chevret D."/>
            <person name="Hainaut M."/>
            <person name="Lin J."/>
            <person name="Wang M."/>
            <person name="Pangilinan J."/>
            <person name="Lipzen A."/>
            <person name="Lesage-Meessen L."/>
            <person name="Navarro D."/>
            <person name="Riley R."/>
            <person name="Grigoriev I.V."/>
            <person name="Zhou S."/>
            <person name="Raouche S."/>
            <person name="Rosso M.N."/>
        </authorList>
    </citation>
    <scope>NUCLEOTIDE SEQUENCE [LARGE SCALE GENOMIC DNA]</scope>
    <source>
        <strain evidence="1 2">BRFM 1820</strain>
    </source>
</reference>
<sequence>VAPLTRTTDRAAKQTINQYYKATDMSATYRIAMLLYPRHKTRYLEKASWPKSWIDDTLEMLHEEYDAKYR</sequence>